<dbReference type="InterPro" id="IPR010838">
    <property type="entry name" value="DUF1444"/>
</dbReference>
<evidence type="ECO:0000256" key="1">
    <source>
        <dbReference type="HAMAP-Rule" id="MF_01548"/>
    </source>
</evidence>
<protein>
    <recommendedName>
        <fullName evidence="1">UPF0354 protein HMPREF0557_02278</fullName>
    </recommendedName>
</protein>
<keyword evidence="3" id="KW-1185">Reference proteome</keyword>
<accession>A0AB72Z770</accession>
<proteinExistence type="inferred from homology"/>
<dbReference type="Proteomes" id="UP000003597">
    <property type="component" value="Unassembled WGS sequence"/>
</dbReference>
<dbReference type="EMBL" id="AGCN01000033">
    <property type="protein sequence ID" value="EHN60764.1"/>
    <property type="molecule type" value="Genomic_DNA"/>
</dbReference>
<reference evidence="2 3" key="1">
    <citation type="submission" date="2011-08" db="EMBL/GenBank/DDBJ databases">
        <authorList>
            <person name="Weinstock G."/>
            <person name="Sodergren E."/>
            <person name="Clifton S."/>
            <person name="Fulton L."/>
            <person name="Fulton B."/>
            <person name="Courtney L."/>
            <person name="Fronick C."/>
            <person name="Harrison M."/>
            <person name="Strong C."/>
            <person name="Farmer C."/>
            <person name="Delahaunty K."/>
            <person name="Markovic C."/>
            <person name="Hall O."/>
            <person name="Minx P."/>
            <person name="Tomlinson C."/>
            <person name="Mitreva M."/>
            <person name="Hou S."/>
            <person name="Chen J."/>
            <person name="Wollam A."/>
            <person name="Pepin K.H."/>
            <person name="Johnson M."/>
            <person name="Bhonagiri V."/>
            <person name="Zhang X."/>
            <person name="Suruliraj S."/>
            <person name="Warren W."/>
            <person name="Chinwalla A."/>
            <person name="Mardis E.R."/>
            <person name="Wilson R.K."/>
        </authorList>
    </citation>
    <scope>NUCLEOTIDE SEQUENCE [LARGE SCALE GENOMIC DNA]</scope>
    <source>
        <strain evidence="2 3">ATCC 33091</strain>
    </source>
</reference>
<dbReference type="AlphaFoldDB" id="A0AB72Z770"/>
<comment type="caution">
    <text evidence="2">The sequence shown here is derived from an EMBL/GenBank/DDBJ whole genome shotgun (WGS) entry which is preliminary data.</text>
</comment>
<name>A0AB72Z770_LISIO</name>
<dbReference type="PIRSF" id="PIRSF012562">
    <property type="entry name" value="UCP012562"/>
    <property type="match status" value="1"/>
</dbReference>
<sequence>MEGEAPMAKMTTLKMKERLEKELNKPNRQFAYERDSDTLSVTQNGKKVTLAIPQIIANYENDGEAAIEKIIYYVEEGFLAASGNIELKNNTANIYPVVRATSFPDTTKAGEVLLTDEHTAETKIFYAFDLGKSYRFIEKNMLEKEGLSHEEVRKAAFDNLEKLEIPLKKDSVNGNDFYFVRTNDGYDASRLLNVSFLQQMREKLTGEMVLAVPHQDVLIIGAIKDNTGYDVLAHMTMDFFADGLVPITSLPFVYNNGKLEPIFIMAKNRLKE</sequence>
<evidence type="ECO:0000313" key="2">
    <source>
        <dbReference type="EMBL" id="EHN60764.1"/>
    </source>
</evidence>
<organism evidence="2 3">
    <name type="scientific">Listeria innocua ATCC 33091</name>
    <dbReference type="NCBI Taxonomy" id="1002366"/>
    <lineage>
        <taxon>Bacteria</taxon>
        <taxon>Bacillati</taxon>
        <taxon>Bacillota</taxon>
        <taxon>Bacilli</taxon>
        <taxon>Bacillales</taxon>
        <taxon>Listeriaceae</taxon>
        <taxon>Listeria</taxon>
    </lineage>
</organism>
<gene>
    <name evidence="2" type="ORF">HMPREF0557_02278</name>
</gene>
<comment type="similarity">
    <text evidence="1">Belongs to the UPF0354 family.</text>
</comment>
<evidence type="ECO:0000313" key="3">
    <source>
        <dbReference type="Proteomes" id="UP000003597"/>
    </source>
</evidence>
<dbReference type="NCBIfam" id="NF010189">
    <property type="entry name" value="PRK13668.1"/>
    <property type="match status" value="1"/>
</dbReference>
<dbReference type="Pfam" id="PF07285">
    <property type="entry name" value="DUF1444"/>
    <property type="match status" value="1"/>
</dbReference>
<dbReference type="HAMAP" id="MF_01548">
    <property type="entry name" value="UPF0354"/>
    <property type="match status" value="1"/>
</dbReference>